<dbReference type="InterPro" id="IPR023827">
    <property type="entry name" value="Peptidase_S8_Asp-AS"/>
</dbReference>
<dbReference type="InterPro" id="IPR017297">
    <property type="entry name" value="Peptidase_S8A_DPH-A"/>
</dbReference>
<feature type="domain" description="Peptidase S8/S53" evidence="9">
    <location>
        <begin position="230"/>
        <end position="499"/>
    </location>
</feature>
<dbReference type="AlphaFoldDB" id="A0A4U0S7R2"/>
<comment type="similarity">
    <text evidence="1 6 7">Belongs to the peptidase S8 family.</text>
</comment>
<dbReference type="SUPFAM" id="SSF52743">
    <property type="entry name" value="Subtilisin-like"/>
    <property type="match status" value="1"/>
</dbReference>
<organism evidence="10 11">
    <name type="scientific">Actinacidiphila oryziradicis</name>
    <dbReference type="NCBI Taxonomy" id="2571141"/>
    <lineage>
        <taxon>Bacteria</taxon>
        <taxon>Bacillati</taxon>
        <taxon>Actinomycetota</taxon>
        <taxon>Actinomycetes</taxon>
        <taxon>Kitasatosporales</taxon>
        <taxon>Streptomycetaceae</taxon>
        <taxon>Actinacidiphila</taxon>
    </lineage>
</organism>
<dbReference type="PANTHER" id="PTHR43806:SF11">
    <property type="entry name" value="CEREVISIN-RELATED"/>
    <property type="match status" value="1"/>
</dbReference>
<dbReference type="InterPro" id="IPR023828">
    <property type="entry name" value="Peptidase_S8_Ser-AS"/>
</dbReference>
<comment type="caution">
    <text evidence="10">The sequence shown here is derived from an EMBL/GenBank/DDBJ whole genome shotgun (WGS) entry which is preliminary data.</text>
</comment>
<feature type="active site" description="Charge relay system" evidence="5 6">
    <location>
        <position position="272"/>
    </location>
</feature>
<dbReference type="Gene3D" id="3.40.50.200">
    <property type="entry name" value="Peptidase S8/S53 domain"/>
    <property type="match status" value="1"/>
</dbReference>
<keyword evidence="3 6" id="KW-0378">Hydrolase</keyword>
<dbReference type="InterPro" id="IPR015500">
    <property type="entry name" value="Peptidase_S8_subtilisin-rel"/>
</dbReference>
<dbReference type="PANTHER" id="PTHR43806">
    <property type="entry name" value="PEPTIDASE S8"/>
    <property type="match status" value="1"/>
</dbReference>
<evidence type="ECO:0000256" key="6">
    <source>
        <dbReference type="PROSITE-ProRule" id="PRU01240"/>
    </source>
</evidence>
<dbReference type="OrthoDB" id="9798386at2"/>
<evidence type="ECO:0000259" key="9">
    <source>
        <dbReference type="Pfam" id="PF00082"/>
    </source>
</evidence>
<dbReference type="PROSITE" id="PS00137">
    <property type="entry name" value="SUBTILASE_HIS"/>
    <property type="match status" value="1"/>
</dbReference>
<feature type="active site" description="Charge relay system" evidence="5 6">
    <location>
        <position position="239"/>
    </location>
</feature>
<evidence type="ECO:0000256" key="5">
    <source>
        <dbReference type="PIRSR" id="PIRSR615500-1"/>
    </source>
</evidence>
<keyword evidence="8" id="KW-0732">Signal</keyword>
<sequence>MRSAKRIPAVAVGTAVAAALVAGSTAPAVAGTGVARTQAQQGAARSSVSWITLITGDKVAVDGKGKVVGIQRAKGREDVAVFTRKANGHTYVIPEDALRLIATGKVDRRLFDITTLSRAEYRKAEKANGLGLIVSYKGTAPAAKAELHAAYGTEVTRTFKKLNAEAVTAPVQDATDVWSALTNEPKSGAVAATAESGLKTVWLNAIQKAALDKSVPQIGAPTAWAAGWDGKGVKVAILDTGIDTSHPDLSGGKVAAAKNFSDAKTTADKFGHGTHVASIVAGTGAKSGGKYTGVAPKATLLNGKVLDDAGYGDDAGIIAGMEWAAASGAKIANLSLGGTDTPGIDPLEEAVNTLSASTGTLFVIAAGNEGSGPGTIGSPGSAEAALTVGAVDKSDVLADFSSRGPTVTDGSVKPDLTAPGVDITAAAAAGSVIDSDPTVPHPAPGYLTISGTSMATPHVSGAAAILAEEHPDWTGQQLKEALVGSTVTGGYTAFEQGSGRVDVAKAITQSVVAEKASLSFGTALWPHADDPKIPRVVTYRNLGKADVTLDLSFAGTGPNGEAAPAGFFTLDQTQVTVPAGGTAEATLTADTTLGGTVYGGYSGVIVATATDGSQTIRTAAGVNREAEAYNLTLKHIARNGSASSAYDTIVEGLDGTFEQEVFEADGTVVVRVPKGSYSLATLIDQVSGTKVTGTDLIVRPLVKVTADTTLTFDARTAKAVKVKVPDTAAKSVGGSVTWQVINGDGGIGIGLDVASFDTLRTANSGAALSASQFQAWLVAGTAHGTKEYDVSNSRTGSFYTGYSHTYPASDFAKITAKAGSTKANSYGAVLTGTGNGGAITIHKLPFTATVYVSAKTASWLQYFVQGSKDLSTTTAVYFAEDKTYVAGKSYSRTFNVGVFGPKLGSYYGVWRDGNDIYGYLPFLSDGQGHDGDAVIDSANVTVYRNGVKLVSGVDPVYNVPVTVPAGKANYKVTTTISRAKQATVSTKIVTTWTFSSAKTSSETNLPVSVVRFKPALSTSSTAKAKAKLSVPVTVEGAAAGKKLKSLRVYVSFDGGKKWTKLTVTKGKVTVTNPKAGRSVSLKALVTDRSGNTLSESIINAYRTK</sequence>
<evidence type="ECO:0000256" key="7">
    <source>
        <dbReference type="RuleBase" id="RU003355"/>
    </source>
</evidence>
<feature type="active site" description="Charge relay system" evidence="5 6">
    <location>
        <position position="453"/>
    </location>
</feature>
<evidence type="ECO:0000256" key="2">
    <source>
        <dbReference type="ARBA" id="ARBA00022670"/>
    </source>
</evidence>
<dbReference type="Proteomes" id="UP000305778">
    <property type="component" value="Unassembled WGS sequence"/>
</dbReference>
<dbReference type="PROSITE" id="PS00136">
    <property type="entry name" value="SUBTILASE_ASP"/>
    <property type="match status" value="1"/>
</dbReference>
<evidence type="ECO:0000256" key="1">
    <source>
        <dbReference type="ARBA" id="ARBA00011073"/>
    </source>
</evidence>
<proteinExistence type="inferred from homology"/>
<accession>A0A4U0S7R2</accession>
<dbReference type="Pfam" id="PF00082">
    <property type="entry name" value="Peptidase_S8"/>
    <property type="match status" value="1"/>
</dbReference>
<protein>
    <submittedName>
        <fullName evidence="10">Peptidase S8</fullName>
    </submittedName>
</protein>
<dbReference type="EMBL" id="SUMC01000055">
    <property type="protein sequence ID" value="TKA03221.1"/>
    <property type="molecule type" value="Genomic_DNA"/>
</dbReference>
<evidence type="ECO:0000313" key="11">
    <source>
        <dbReference type="Proteomes" id="UP000305778"/>
    </source>
</evidence>
<dbReference type="PIRSF" id="PIRSF037854">
    <property type="entry name" value="Dihydropyridine_esterase"/>
    <property type="match status" value="1"/>
</dbReference>
<evidence type="ECO:0000256" key="4">
    <source>
        <dbReference type="ARBA" id="ARBA00022825"/>
    </source>
</evidence>
<dbReference type="GO" id="GO:0006508">
    <property type="term" value="P:proteolysis"/>
    <property type="evidence" value="ECO:0007669"/>
    <property type="project" value="UniProtKB-KW"/>
</dbReference>
<dbReference type="PRINTS" id="PR00723">
    <property type="entry name" value="SUBTILISIN"/>
</dbReference>
<evidence type="ECO:0000256" key="8">
    <source>
        <dbReference type="SAM" id="SignalP"/>
    </source>
</evidence>
<dbReference type="PROSITE" id="PS51892">
    <property type="entry name" value="SUBTILASE"/>
    <property type="match status" value="1"/>
</dbReference>
<dbReference type="InterPro" id="IPR022398">
    <property type="entry name" value="Peptidase_S8_His-AS"/>
</dbReference>
<dbReference type="InterPro" id="IPR000209">
    <property type="entry name" value="Peptidase_S8/S53_dom"/>
</dbReference>
<evidence type="ECO:0000256" key="3">
    <source>
        <dbReference type="ARBA" id="ARBA00022801"/>
    </source>
</evidence>
<dbReference type="CDD" id="cd07487">
    <property type="entry name" value="Peptidases_S8_1"/>
    <property type="match status" value="1"/>
</dbReference>
<reference evidence="10 11" key="1">
    <citation type="submission" date="2019-04" db="EMBL/GenBank/DDBJ databases">
        <title>Streptomyces oryziradicis sp. nov., a novel actinomycete isolated from rhizosphere soil of rice (Oryza sativa L.).</title>
        <authorList>
            <person name="Li C."/>
        </authorList>
    </citation>
    <scope>NUCLEOTIDE SEQUENCE [LARGE SCALE GENOMIC DNA]</scope>
    <source>
        <strain evidence="10 11">NEAU-C40</strain>
    </source>
</reference>
<gene>
    <name evidence="10" type="ORF">FCI23_36590</name>
</gene>
<keyword evidence="2 6" id="KW-0645">Protease</keyword>
<feature type="signal peptide" evidence="8">
    <location>
        <begin position="1"/>
        <end position="30"/>
    </location>
</feature>
<dbReference type="InterPro" id="IPR036852">
    <property type="entry name" value="Peptidase_S8/S53_dom_sf"/>
</dbReference>
<evidence type="ECO:0000313" key="10">
    <source>
        <dbReference type="EMBL" id="TKA03221.1"/>
    </source>
</evidence>
<dbReference type="PROSITE" id="PS00138">
    <property type="entry name" value="SUBTILASE_SER"/>
    <property type="match status" value="1"/>
</dbReference>
<name>A0A4U0S7R2_9ACTN</name>
<keyword evidence="11" id="KW-1185">Reference proteome</keyword>
<feature type="chain" id="PRO_5038939627" evidence="8">
    <location>
        <begin position="31"/>
        <end position="1104"/>
    </location>
</feature>
<dbReference type="GO" id="GO:0004252">
    <property type="term" value="F:serine-type endopeptidase activity"/>
    <property type="evidence" value="ECO:0007669"/>
    <property type="project" value="UniProtKB-UniRule"/>
</dbReference>
<dbReference type="InterPro" id="IPR050131">
    <property type="entry name" value="Peptidase_S8_subtilisin-like"/>
</dbReference>
<keyword evidence="4 6" id="KW-0720">Serine protease</keyword>